<keyword evidence="2" id="KW-1185">Reference proteome</keyword>
<name>I9B6F4_9FIRM</name>
<accession>I9B6F4</accession>
<evidence type="ECO:0000313" key="2">
    <source>
        <dbReference type="Proteomes" id="UP000004324"/>
    </source>
</evidence>
<dbReference type="PATRIC" id="fig|1149862.3.peg.220"/>
<organism evidence="1 2">
    <name type="scientific">Pelosinus fermentans B4</name>
    <dbReference type="NCBI Taxonomy" id="1149862"/>
    <lineage>
        <taxon>Bacteria</taxon>
        <taxon>Bacillati</taxon>
        <taxon>Bacillota</taxon>
        <taxon>Negativicutes</taxon>
        <taxon>Selenomonadales</taxon>
        <taxon>Sporomusaceae</taxon>
        <taxon>Pelosinus</taxon>
    </lineage>
</organism>
<dbReference type="RefSeq" id="WP_007930547.1">
    <property type="nucleotide sequence ID" value="NZ_AKVJ01000004.1"/>
</dbReference>
<comment type="caution">
    <text evidence="1">The sequence shown here is derived from an EMBL/GenBank/DDBJ whole genome shotgun (WGS) entry which is preliminary data.</text>
</comment>
<dbReference type="Proteomes" id="UP000004324">
    <property type="component" value="Unassembled WGS sequence"/>
</dbReference>
<dbReference type="EMBL" id="AKVJ01000004">
    <property type="protein sequence ID" value="EIW20732.1"/>
    <property type="molecule type" value="Genomic_DNA"/>
</dbReference>
<evidence type="ECO:0000313" key="1">
    <source>
        <dbReference type="EMBL" id="EIW20732.1"/>
    </source>
</evidence>
<dbReference type="AlphaFoldDB" id="I9B6F4"/>
<sequence>MTDFADQATLEFYHEPAERVMIDEYLYKAKQRADEWAAQKGIPYVVVDMGHEHYQVWSKALVSKDYKIVHESGVGSLGN</sequence>
<protein>
    <submittedName>
        <fullName evidence="1">Uncharacterized protein</fullName>
    </submittedName>
</protein>
<reference evidence="1 2" key="1">
    <citation type="journal article" date="2012" name="J. Bacteriol.">
        <title>Draft Genome Sequences for Two Metal-Reducing Pelosinus fermentans Strains Isolated from a Cr(VI)-Contaminated Site and for Type Strain R7.</title>
        <authorList>
            <person name="Brown S.D."/>
            <person name="Podar M."/>
            <person name="Klingeman D.M."/>
            <person name="Johnson C.M."/>
            <person name="Yang Z.K."/>
            <person name="Utturkar S.M."/>
            <person name="Land M.L."/>
            <person name="Mosher J.J."/>
            <person name="Hurt R.A.Jr."/>
            <person name="Phelps T.J."/>
            <person name="Palumbo A.V."/>
            <person name="Arkin A.P."/>
            <person name="Hazen T.C."/>
            <person name="Elias D.A."/>
        </authorList>
    </citation>
    <scope>NUCLEOTIDE SEQUENCE [LARGE SCALE GENOMIC DNA]</scope>
    <source>
        <strain evidence="1 2">B4</strain>
    </source>
</reference>
<gene>
    <name evidence="1" type="ORF">FB4_1944</name>
</gene>
<proteinExistence type="predicted"/>